<dbReference type="InterPro" id="IPR013024">
    <property type="entry name" value="GGCT-like"/>
</dbReference>
<dbReference type="GO" id="GO:0016740">
    <property type="term" value="F:transferase activity"/>
    <property type="evidence" value="ECO:0007669"/>
    <property type="project" value="UniProtKB-KW"/>
</dbReference>
<dbReference type="InterPro" id="IPR036568">
    <property type="entry name" value="GGCT-like_sf"/>
</dbReference>
<dbReference type="STRING" id="310781.SAMN05216259_11471"/>
<dbReference type="Pfam" id="PF06094">
    <property type="entry name" value="GGACT"/>
    <property type="match status" value="1"/>
</dbReference>
<reference evidence="3 4" key="1">
    <citation type="submission" date="2016-10" db="EMBL/GenBank/DDBJ databases">
        <authorList>
            <person name="de Groot N.N."/>
        </authorList>
    </citation>
    <scope>NUCLEOTIDE SEQUENCE [LARGE SCALE GENOMIC DNA]</scope>
    <source>
        <strain evidence="3 4">CGMCC 4.2022</strain>
    </source>
</reference>
<feature type="region of interest" description="Disordered" evidence="1">
    <location>
        <begin position="1"/>
        <end position="23"/>
    </location>
</feature>
<evidence type="ECO:0000313" key="3">
    <source>
        <dbReference type="EMBL" id="SDO92209.1"/>
    </source>
</evidence>
<protein>
    <submittedName>
        <fullName evidence="3">Gamma-glutamyl cyclotransferase, AIG2-like</fullName>
    </submittedName>
</protein>
<proteinExistence type="predicted"/>
<gene>
    <name evidence="3" type="ORF">SAMN05216259_11471</name>
</gene>
<keyword evidence="3" id="KW-0808">Transferase</keyword>
<sequence>MFDNRSGGRPVGRSAPRAGGAPIGHGPAPELLFAYGMLQSPDVQQLLLGRTVDGVPDHLPGFVRTVTTIEDAGLVAASRSARHPVAVLSVEGDTSVPGTVYRLTPADLATLDARSAPEVHRVRLPLASGLTAWTYVDRHYRPAPPRSPHPRTFPAAA</sequence>
<organism evidence="3 4">
    <name type="scientific">Actinacidiphila guanduensis</name>
    <dbReference type="NCBI Taxonomy" id="310781"/>
    <lineage>
        <taxon>Bacteria</taxon>
        <taxon>Bacillati</taxon>
        <taxon>Actinomycetota</taxon>
        <taxon>Actinomycetes</taxon>
        <taxon>Kitasatosporales</taxon>
        <taxon>Streptomycetaceae</taxon>
        <taxon>Actinacidiphila</taxon>
    </lineage>
</organism>
<dbReference type="Proteomes" id="UP000199341">
    <property type="component" value="Unassembled WGS sequence"/>
</dbReference>
<dbReference type="SUPFAM" id="SSF110857">
    <property type="entry name" value="Gamma-glutamyl cyclotransferase-like"/>
    <property type="match status" value="1"/>
</dbReference>
<feature type="domain" description="Gamma-glutamylcyclotransferase AIG2-like" evidence="2">
    <location>
        <begin position="32"/>
        <end position="138"/>
    </location>
</feature>
<keyword evidence="4" id="KW-1185">Reference proteome</keyword>
<dbReference type="EMBL" id="FNIE01000014">
    <property type="protein sequence ID" value="SDO92209.1"/>
    <property type="molecule type" value="Genomic_DNA"/>
</dbReference>
<evidence type="ECO:0000313" key="4">
    <source>
        <dbReference type="Proteomes" id="UP000199341"/>
    </source>
</evidence>
<dbReference type="OrthoDB" id="9798388at2"/>
<dbReference type="RefSeq" id="WP_093787266.1">
    <property type="nucleotide sequence ID" value="NZ_FNIE01000014.1"/>
</dbReference>
<dbReference type="Gene3D" id="3.10.490.10">
    <property type="entry name" value="Gamma-glutamyl cyclotransferase-like"/>
    <property type="match status" value="1"/>
</dbReference>
<name>A0A1H0NHP8_9ACTN</name>
<dbReference type="InterPro" id="IPR009288">
    <property type="entry name" value="AIG2-like_dom"/>
</dbReference>
<evidence type="ECO:0000256" key="1">
    <source>
        <dbReference type="SAM" id="MobiDB-lite"/>
    </source>
</evidence>
<dbReference type="AlphaFoldDB" id="A0A1H0NHP8"/>
<dbReference type="CDD" id="cd06661">
    <property type="entry name" value="GGCT_like"/>
    <property type="match status" value="1"/>
</dbReference>
<accession>A0A1H0NHP8</accession>
<evidence type="ECO:0000259" key="2">
    <source>
        <dbReference type="Pfam" id="PF06094"/>
    </source>
</evidence>